<evidence type="ECO:0000313" key="2">
    <source>
        <dbReference type="Proteomes" id="UP000323856"/>
    </source>
</evidence>
<dbReference type="EMBL" id="VOBL01000021">
    <property type="protein sequence ID" value="KAA0974105.1"/>
    <property type="molecule type" value="Genomic_DNA"/>
</dbReference>
<proteinExistence type="predicted"/>
<dbReference type="NCBIfam" id="TIGR00654">
    <property type="entry name" value="PhzF_family"/>
    <property type="match status" value="1"/>
</dbReference>
<dbReference type="Proteomes" id="UP000323856">
    <property type="component" value="Unassembled WGS sequence"/>
</dbReference>
<dbReference type="PANTHER" id="PTHR13774:SF32">
    <property type="entry name" value="ANTISENSE-ENHANCING SEQUENCE 1"/>
    <property type="match status" value="1"/>
</dbReference>
<dbReference type="Pfam" id="PF02567">
    <property type="entry name" value="PhzC-PhzF"/>
    <property type="match status" value="1"/>
</dbReference>
<organism evidence="1 2">
    <name type="scientific">Paeniglutamicibacter gangotriensis</name>
    <dbReference type="NCBI Taxonomy" id="254787"/>
    <lineage>
        <taxon>Bacteria</taxon>
        <taxon>Bacillati</taxon>
        <taxon>Actinomycetota</taxon>
        <taxon>Actinomycetes</taxon>
        <taxon>Micrococcales</taxon>
        <taxon>Micrococcaceae</taxon>
        <taxon>Paeniglutamicibacter</taxon>
    </lineage>
</organism>
<dbReference type="InterPro" id="IPR003719">
    <property type="entry name" value="Phenazine_PhzF-like"/>
</dbReference>
<dbReference type="OrthoDB" id="9788221at2"/>
<dbReference type="AlphaFoldDB" id="A0A5B0E7H2"/>
<name>A0A5B0E7H2_9MICC</name>
<sequence length="182" mass="20245">MPIPAMVMRPSVGVHGFLLRCSHLHQAETCFANQEGAFRYNQIDVFTSELTLGNPVAVVHGADGLSEDRMAAFVRWTNLSETTYPLEPTTTAADCRVRSFTAVNELPFAGHPAPGSAHAGWIAAALPSRRGRSYENAGPEWFAYAQTVAACLLSNRHWCGAMRWMNRTSPYWRRHSTWNPKP</sequence>
<evidence type="ECO:0000313" key="1">
    <source>
        <dbReference type="EMBL" id="KAA0974105.1"/>
    </source>
</evidence>
<dbReference type="PANTHER" id="PTHR13774">
    <property type="entry name" value="PHENAZINE BIOSYNTHESIS PROTEIN"/>
    <property type="match status" value="1"/>
</dbReference>
<protein>
    <submittedName>
        <fullName evidence="1">PhzF family phenazine biosynthesis protein</fullName>
    </submittedName>
</protein>
<gene>
    <name evidence="1" type="ORF">FQ154_16865</name>
</gene>
<comment type="caution">
    <text evidence="1">The sequence shown here is derived from an EMBL/GenBank/DDBJ whole genome shotgun (WGS) entry which is preliminary data.</text>
</comment>
<reference evidence="1 2" key="1">
    <citation type="submission" date="2019-07" db="EMBL/GenBank/DDBJ databases">
        <title>Analysis of the biochemical properties, biological activity and biotechnological potential of siderophores and biosurfactants produced by Antarctic psychrotolerant bacteria.</title>
        <authorList>
            <person name="Styczynski M."/>
            <person name="Krucon T."/>
            <person name="Decewicz P."/>
            <person name="Dziewit L."/>
        </authorList>
    </citation>
    <scope>NUCLEOTIDE SEQUENCE [LARGE SCALE GENOMIC DNA]</scope>
    <source>
        <strain evidence="1 2">ANT_H27</strain>
    </source>
</reference>
<dbReference type="Gene3D" id="3.10.310.10">
    <property type="entry name" value="Diaminopimelate Epimerase, Chain A, domain 1"/>
    <property type="match status" value="1"/>
</dbReference>
<dbReference type="GO" id="GO:0016853">
    <property type="term" value="F:isomerase activity"/>
    <property type="evidence" value="ECO:0007669"/>
    <property type="project" value="TreeGrafter"/>
</dbReference>
<dbReference type="GO" id="GO:0005737">
    <property type="term" value="C:cytoplasm"/>
    <property type="evidence" value="ECO:0007669"/>
    <property type="project" value="TreeGrafter"/>
</dbReference>
<dbReference type="SUPFAM" id="SSF54506">
    <property type="entry name" value="Diaminopimelate epimerase-like"/>
    <property type="match status" value="1"/>
</dbReference>
<accession>A0A5B0E7H2</accession>